<name>A0A8G0ZWE5_9RHOB</name>
<gene>
    <name evidence="1" type="ORF">JO391_08030</name>
</gene>
<evidence type="ECO:0000313" key="2">
    <source>
        <dbReference type="Proteomes" id="UP000826300"/>
    </source>
</evidence>
<dbReference type="EMBL" id="CP069370">
    <property type="protein sequence ID" value="QYZ71433.1"/>
    <property type="molecule type" value="Genomic_DNA"/>
</dbReference>
<accession>A0A8G0ZWE5</accession>
<organism evidence="1 2">
    <name type="scientific">Neotabrizicola shimadae</name>
    <dbReference type="NCBI Taxonomy" id="2807096"/>
    <lineage>
        <taxon>Bacteria</taxon>
        <taxon>Pseudomonadati</taxon>
        <taxon>Pseudomonadota</taxon>
        <taxon>Alphaproteobacteria</taxon>
        <taxon>Rhodobacterales</taxon>
        <taxon>Paracoccaceae</taxon>
        <taxon>Neotabrizicola</taxon>
    </lineage>
</organism>
<dbReference type="Proteomes" id="UP000826300">
    <property type="component" value="Chromosome"/>
</dbReference>
<dbReference type="KEGG" id="nsm:JO391_08030"/>
<protein>
    <submittedName>
        <fullName evidence="1">Uncharacterized protein</fullName>
    </submittedName>
</protein>
<evidence type="ECO:0000313" key="1">
    <source>
        <dbReference type="EMBL" id="QYZ71433.1"/>
    </source>
</evidence>
<proteinExistence type="predicted"/>
<reference evidence="1" key="1">
    <citation type="submission" date="2021-02" db="EMBL/GenBank/DDBJ databases">
        <title>Rhodobacter shimadae sp. nov., an aerobic anoxygenic phototrophic bacterium isolated from a hot spring.</title>
        <authorList>
            <person name="Muramatsu S."/>
            <person name="Haruta S."/>
            <person name="Hirose S."/>
            <person name="Hanada S."/>
        </authorList>
    </citation>
    <scope>NUCLEOTIDE SEQUENCE</scope>
    <source>
        <strain evidence="1">N10</strain>
    </source>
</reference>
<sequence length="114" mass="12487">MQIKALCELMEQCVPCEKSRNKREKKMRTIIAAAALVLAATVGFAQDTHFDINQCPNTPLGQLQEQAHVMLSDYGHGDFDVTTLTLDQLVKLMCVDPTTPAGKADINKILGLSN</sequence>
<dbReference type="AlphaFoldDB" id="A0A8G0ZWE5"/>
<keyword evidence="2" id="KW-1185">Reference proteome</keyword>
<dbReference type="RefSeq" id="WP_220663968.1">
    <property type="nucleotide sequence ID" value="NZ_CP069370.1"/>
</dbReference>